<sequence>MLRSALARAAAMIGVATAAGASDHDGEDWFVADNVLGIFYHELGHALVDIEGIPIFGQEEDAADVFSIFLIDVLFEEETAVDLAYNAAFGFWAEALLSAQEGFETAWWDVHGPDEQRFYNTVCLFYGAAPEDRDDFAADLDLPEERAETCAEEYWLAAESWGGVLDEISERQDGHEIVFASGDGFAADILRDEIAALNADLRLALPLAVSVEACDEPNAFYDPETTEIVFCAEFEDHLRALYRLMEP</sequence>
<dbReference type="InterPro" id="IPR025644">
    <property type="entry name" value="DUF4344"/>
</dbReference>
<accession>A0ABQ1QS42</accession>
<dbReference type="EMBL" id="BMGI01000005">
    <property type="protein sequence ID" value="GGD43384.1"/>
    <property type="molecule type" value="Genomic_DNA"/>
</dbReference>
<dbReference type="Proteomes" id="UP000617355">
    <property type="component" value="Unassembled WGS sequence"/>
</dbReference>
<evidence type="ECO:0000256" key="1">
    <source>
        <dbReference type="SAM" id="SignalP"/>
    </source>
</evidence>
<dbReference type="RefSeq" id="WP_188529068.1">
    <property type="nucleotide sequence ID" value="NZ_BMGI01000005.1"/>
</dbReference>
<gene>
    <name evidence="2" type="ORF">GCM10011358_29020</name>
</gene>
<keyword evidence="1" id="KW-0732">Signal</keyword>
<evidence type="ECO:0000313" key="2">
    <source>
        <dbReference type="EMBL" id="GGD43384.1"/>
    </source>
</evidence>
<reference evidence="3" key="1">
    <citation type="journal article" date="2019" name="Int. J. Syst. Evol. Microbiol.">
        <title>The Global Catalogue of Microorganisms (GCM) 10K type strain sequencing project: providing services to taxonomists for standard genome sequencing and annotation.</title>
        <authorList>
            <consortium name="The Broad Institute Genomics Platform"/>
            <consortium name="The Broad Institute Genome Sequencing Center for Infectious Disease"/>
            <person name="Wu L."/>
            <person name="Ma J."/>
        </authorList>
    </citation>
    <scope>NUCLEOTIDE SEQUENCE [LARGE SCALE GENOMIC DNA]</scope>
    <source>
        <strain evidence="3">CGMCC 1.12922</strain>
    </source>
</reference>
<protein>
    <recommendedName>
        <fullName evidence="4">Metallopeptidase</fullName>
    </recommendedName>
</protein>
<feature type="signal peptide" evidence="1">
    <location>
        <begin position="1"/>
        <end position="21"/>
    </location>
</feature>
<dbReference type="Pfam" id="PF14247">
    <property type="entry name" value="DUF4344"/>
    <property type="match status" value="2"/>
</dbReference>
<organism evidence="2 3">
    <name type="scientific">Sinisalibacter lacisalsi</name>
    <dbReference type="NCBI Taxonomy" id="1526570"/>
    <lineage>
        <taxon>Bacteria</taxon>
        <taxon>Pseudomonadati</taxon>
        <taxon>Pseudomonadota</taxon>
        <taxon>Alphaproteobacteria</taxon>
        <taxon>Rhodobacterales</taxon>
        <taxon>Roseobacteraceae</taxon>
        <taxon>Sinisalibacter</taxon>
    </lineage>
</organism>
<keyword evidence="3" id="KW-1185">Reference proteome</keyword>
<feature type="chain" id="PRO_5046579115" description="Metallopeptidase" evidence="1">
    <location>
        <begin position="22"/>
        <end position="247"/>
    </location>
</feature>
<evidence type="ECO:0000313" key="3">
    <source>
        <dbReference type="Proteomes" id="UP000617355"/>
    </source>
</evidence>
<proteinExistence type="predicted"/>
<name>A0ABQ1QS42_9RHOB</name>
<evidence type="ECO:0008006" key="4">
    <source>
        <dbReference type="Google" id="ProtNLM"/>
    </source>
</evidence>
<comment type="caution">
    <text evidence="2">The sequence shown here is derived from an EMBL/GenBank/DDBJ whole genome shotgun (WGS) entry which is preliminary data.</text>
</comment>